<keyword evidence="10" id="KW-0238">DNA-binding</keyword>
<evidence type="ECO:0000313" key="15">
    <source>
        <dbReference type="Proteomes" id="UP001589595"/>
    </source>
</evidence>
<comment type="caution">
    <text evidence="14">The sequence shown here is derived from an EMBL/GenBank/DDBJ whole genome shotgun (WGS) entry which is preliminary data.</text>
</comment>
<feature type="domain" description="Helicase ATP-binding" evidence="13">
    <location>
        <begin position="15"/>
        <end position="386"/>
    </location>
</feature>
<dbReference type="InterPro" id="IPR027417">
    <property type="entry name" value="P-loop_NTPase"/>
</dbReference>
<dbReference type="GO" id="GO:0051539">
    <property type="term" value="F:4 iron, 4 sulfur cluster binding"/>
    <property type="evidence" value="ECO:0007669"/>
    <property type="project" value="UniProtKB-KW"/>
</dbReference>
<dbReference type="GeneID" id="67210213"/>
<keyword evidence="3" id="KW-0547">Nucleotide-binding</keyword>
<protein>
    <submittedName>
        <fullName evidence="14">ATP-dependent DNA helicase</fullName>
        <ecNumber evidence="14">3.6.4.12</ecNumber>
    </submittedName>
</protein>
<dbReference type="Pfam" id="PF13307">
    <property type="entry name" value="Helicase_C_2"/>
    <property type="match status" value="1"/>
</dbReference>
<dbReference type="EC" id="3.6.4.12" evidence="14"/>
<proteinExistence type="predicted"/>
<dbReference type="SMART" id="SM00491">
    <property type="entry name" value="HELICc2"/>
    <property type="match status" value="1"/>
</dbReference>
<dbReference type="GO" id="GO:0046872">
    <property type="term" value="F:metal ion binding"/>
    <property type="evidence" value="ECO:0007669"/>
    <property type="project" value="UniProtKB-KW"/>
</dbReference>
<keyword evidence="5 14" id="KW-0378">Hydrolase</keyword>
<keyword evidence="12" id="KW-0413">Isomerase</keyword>
<evidence type="ECO:0000256" key="7">
    <source>
        <dbReference type="ARBA" id="ARBA00022840"/>
    </source>
</evidence>
<evidence type="ECO:0000256" key="5">
    <source>
        <dbReference type="ARBA" id="ARBA00022801"/>
    </source>
</evidence>
<dbReference type="EMBL" id="JBHMAJ010000006">
    <property type="protein sequence ID" value="MFB9823956.1"/>
    <property type="molecule type" value="Genomic_DNA"/>
</dbReference>
<evidence type="ECO:0000256" key="1">
    <source>
        <dbReference type="ARBA" id="ARBA00022485"/>
    </source>
</evidence>
<name>A0ABD5MJE4_9EURY</name>
<keyword evidence="6 14" id="KW-0347">Helicase</keyword>
<dbReference type="PROSITE" id="PS51193">
    <property type="entry name" value="HELICASE_ATP_BIND_2"/>
    <property type="match status" value="1"/>
</dbReference>
<dbReference type="AlphaFoldDB" id="A0ABD5MJE4"/>
<keyword evidence="15" id="KW-1185">Reference proteome</keyword>
<keyword evidence="7" id="KW-0067">ATP-binding</keyword>
<dbReference type="Gene3D" id="3.40.50.300">
    <property type="entry name" value="P-loop containing nucleotide triphosphate hydrolases"/>
    <property type="match status" value="2"/>
</dbReference>
<reference evidence="14" key="1">
    <citation type="submission" date="2024-09" db="EMBL/GenBank/DDBJ databases">
        <authorList>
            <person name="Sun Q."/>
        </authorList>
    </citation>
    <scope>NUCLEOTIDE SEQUENCE [LARGE SCALE GENOMIC DNA]</scope>
    <source>
        <strain evidence="14">JCM 31273</strain>
    </source>
</reference>
<dbReference type="Pfam" id="PF06733">
    <property type="entry name" value="DEAD_2"/>
    <property type="match status" value="1"/>
</dbReference>
<dbReference type="GO" id="GO:0016787">
    <property type="term" value="F:hydrolase activity"/>
    <property type="evidence" value="ECO:0007669"/>
    <property type="project" value="UniProtKB-KW"/>
</dbReference>
<evidence type="ECO:0000313" key="14">
    <source>
        <dbReference type="EMBL" id="MFB9823956.1"/>
    </source>
</evidence>
<evidence type="ECO:0000256" key="3">
    <source>
        <dbReference type="ARBA" id="ARBA00022741"/>
    </source>
</evidence>
<evidence type="ECO:0000259" key="13">
    <source>
        <dbReference type="PROSITE" id="PS51193"/>
    </source>
</evidence>
<organism evidence="14 15">
    <name type="scientific">Halobaculum roseum</name>
    <dbReference type="NCBI Taxonomy" id="2175149"/>
    <lineage>
        <taxon>Archaea</taxon>
        <taxon>Methanobacteriati</taxon>
        <taxon>Methanobacteriota</taxon>
        <taxon>Stenosarchaea group</taxon>
        <taxon>Halobacteria</taxon>
        <taxon>Halobacteriales</taxon>
        <taxon>Haloferacaceae</taxon>
        <taxon>Halobaculum</taxon>
    </lineage>
</organism>
<gene>
    <name evidence="14" type="ORF">ACFFOL_07205</name>
</gene>
<dbReference type="GO" id="GO:0003678">
    <property type="term" value="F:DNA helicase activity"/>
    <property type="evidence" value="ECO:0007669"/>
    <property type="project" value="UniProtKB-EC"/>
</dbReference>
<dbReference type="GO" id="GO:0005524">
    <property type="term" value="F:ATP binding"/>
    <property type="evidence" value="ECO:0007669"/>
    <property type="project" value="UniProtKB-KW"/>
</dbReference>
<keyword evidence="2" id="KW-0479">Metal-binding</keyword>
<dbReference type="SUPFAM" id="SSF52540">
    <property type="entry name" value="P-loop containing nucleoside triphosphate hydrolases"/>
    <property type="match status" value="2"/>
</dbReference>
<dbReference type="InterPro" id="IPR045028">
    <property type="entry name" value="DinG/Rad3-like"/>
</dbReference>
<evidence type="ECO:0000256" key="9">
    <source>
        <dbReference type="ARBA" id="ARBA00023014"/>
    </source>
</evidence>
<keyword evidence="11" id="KW-0234">DNA repair</keyword>
<evidence type="ECO:0000256" key="2">
    <source>
        <dbReference type="ARBA" id="ARBA00022723"/>
    </source>
</evidence>
<dbReference type="RefSeq" id="WP_225935187.1">
    <property type="nucleotide sequence ID" value="NZ_CP082286.1"/>
</dbReference>
<dbReference type="Proteomes" id="UP001589595">
    <property type="component" value="Unassembled WGS sequence"/>
</dbReference>
<dbReference type="PANTHER" id="PTHR11472:SF34">
    <property type="entry name" value="REGULATOR OF TELOMERE ELONGATION HELICASE 1"/>
    <property type="match status" value="1"/>
</dbReference>
<keyword evidence="4" id="KW-0227">DNA damage</keyword>
<dbReference type="SMART" id="SM00488">
    <property type="entry name" value="DEXDc2"/>
    <property type="match status" value="1"/>
</dbReference>
<keyword evidence="1" id="KW-0004">4Fe-4S</keyword>
<evidence type="ECO:0000256" key="10">
    <source>
        <dbReference type="ARBA" id="ARBA00023125"/>
    </source>
</evidence>
<dbReference type="PANTHER" id="PTHR11472">
    <property type="entry name" value="DNA REPAIR DEAD HELICASE RAD3/XP-D SUBFAMILY MEMBER"/>
    <property type="match status" value="1"/>
</dbReference>
<evidence type="ECO:0000256" key="8">
    <source>
        <dbReference type="ARBA" id="ARBA00023004"/>
    </source>
</evidence>
<dbReference type="GO" id="GO:0003677">
    <property type="term" value="F:DNA binding"/>
    <property type="evidence" value="ECO:0007669"/>
    <property type="project" value="UniProtKB-KW"/>
</dbReference>
<evidence type="ECO:0000256" key="4">
    <source>
        <dbReference type="ARBA" id="ARBA00022763"/>
    </source>
</evidence>
<sequence>METADYTVTEATDEPWRTVFGHPDPYPEQADGIEAARAVADDGGYLALEGACGTGKTMLALTAGIDLVRDPDSDYERVLVLTSVKQQLRQFEADLRTINEGLPDDWRPVSGMTLVGKADVCPYARENRGGVDTANVYERCEGLRERTRDLVGDADGGETTAGALAEQARRAQTGLADTGEDGAAYLETAGEPTPYLPEMPEHGGSATREGVEYCPFYAQYLDDLPEDGDAAEAVPFDFADRGLIDAEELVRLSAGHGTCPHSMMGAILPQVEVVVGNYYHAFDPTTVGGFTGALVDDSTFVVCDEAHMLEPRVRDLVSDGVADTSLRDAENELTRVIQPVQFEDSGRRVEGTTDADLVRGELADAEVSLDEVKLLLEFVRDLREELDRRVEGFLDAERRGWRDDPTDLDDEEIPLRDPEEPGVDEITEWARDAGYGEQVWARAEQVGAVAARILDEAEEEDRQRAVPGVGRTLNAWYRCDHETYFRELELLRTWDETEAPDSWRRAYNARLALHNCVPADAIGERLADFGGGVLMSATLAPLDVFREVTGLNYLESEGRPVEERTYGLGFPEENRASFAVDVPKFTFSNRGVPGESNETRRAHADAAAEVAATTPGNVLVGMPSYGEAEWMAGELDADGRIDKEVLIDESSDDTATEALKADFFDGDAKVLVTSIRGTLTEGVDYEGDRLAAAVICGVPIINTSSPRTRAVKTAYDREFGEGFETALTVPAVRKARQAIGRVIRGPEEVGVRCLVDARYARQSWNAVREYLPEYEREEFRPVSPDMLRFGLERFWDDHG</sequence>
<dbReference type="InterPro" id="IPR006554">
    <property type="entry name" value="Helicase-like_DEXD_c2"/>
</dbReference>
<dbReference type="InterPro" id="IPR010614">
    <property type="entry name" value="RAD3-like_helicase_DEAD"/>
</dbReference>
<keyword evidence="9" id="KW-0411">Iron-sulfur</keyword>
<dbReference type="GO" id="GO:0006281">
    <property type="term" value="P:DNA repair"/>
    <property type="evidence" value="ECO:0007669"/>
    <property type="project" value="UniProtKB-KW"/>
</dbReference>
<evidence type="ECO:0000256" key="12">
    <source>
        <dbReference type="ARBA" id="ARBA00023235"/>
    </source>
</evidence>
<evidence type="ECO:0000256" key="6">
    <source>
        <dbReference type="ARBA" id="ARBA00022806"/>
    </source>
</evidence>
<accession>A0ABD5MJE4</accession>
<evidence type="ECO:0000256" key="11">
    <source>
        <dbReference type="ARBA" id="ARBA00023204"/>
    </source>
</evidence>
<dbReference type="InterPro" id="IPR006555">
    <property type="entry name" value="ATP-dep_Helicase_C"/>
</dbReference>
<keyword evidence="8" id="KW-0408">Iron</keyword>
<dbReference type="InterPro" id="IPR014013">
    <property type="entry name" value="Helic_SF1/SF2_ATP-bd_DinG/Rad3"/>
</dbReference>